<dbReference type="RefSeq" id="WP_150336803.1">
    <property type="nucleotide sequence ID" value="NZ_JAERIX010000058.1"/>
</dbReference>
<dbReference type="GO" id="GO:0051539">
    <property type="term" value="F:4 iron, 4 sulfur cluster binding"/>
    <property type="evidence" value="ECO:0007669"/>
    <property type="project" value="TreeGrafter"/>
</dbReference>
<sequence length="355" mass="38258">MQTTITKLLSQVLYPNFEKDIVSYGFVKEIKLDGGVEVVVAIPSSDPNVAKALYDRIDNVLQKANIQAVITIKTPELQAESKAAPQARNLLPQVKHFVMVSSGKGGVGKSSVATNLAIALAMDGKKVGLLDADIYGPNIPRMFGLHGIKPKLDPSGKRLIPLQAYGVDLMSMGMLFDEGESLIWRGPMLMRAITQMFSDVVWQDLDVLVLDMPPGTGDAQLSIAQSVPVGAGVAVTTPQLVSLDDGARALDMFKKLSIPIAGIVENMSSHICANCGSEQDIFGKDTTLPLAQKYNTTILAKIPLDPAVREGGDSGKPIVYFAPDSTIAKTYRKAAHDLWEFLENNRADNASIQPR</sequence>
<keyword evidence="1 6" id="KW-0479">Metal-binding</keyword>
<comment type="subunit">
    <text evidence="6">Homodimer.</text>
</comment>
<keyword evidence="6" id="KW-0378">Hydrolase</keyword>
<evidence type="ECO:0000256" key="3">
    <source>
        <dbReference type="ARBA" id="ARBA00022840"/>
    </source>
</evidence>
<comment type="function">
    <text evidence="6">Binds and transfers iron-sulfur (Fe-S) clusters to target apoproteins. Can hydrolyze ATP.</text>
</comment>
<dbReference type="SUPFAM" id="SSF117916">
    <property type="entry name" value="Fe-S cluster assembly (FSCA) domain-like"/>
    <property type="match status" value="1"/>
</dbReference>
<proteinExistence type="inferred from homology"/>
<dbReference type="GO" id="GO:0016887">
    <property type="term" value="F:ATP hydrolysis activity"/>
    <property type="evidence" value="ECO:0007669"/>
    <property type="project" value="UniProtKB-UniRule"/>
</dbReference>
<dbReference type="Proteomes" id="UP000323707">
    <property type="component" value="Unassembled WGS sequence"/>
</dbReference>
<dbReference type="Gene3D" id="3.40.50.300">
    <property type="entry name" value="P-loop containing nucleotide triphosphate hydrolases"/>
    <property type="match status" value="1"/>
</dbReference>
<dbReference type="Pfam" id="PF10609">
    <property type="entry name" value="ParA"/>
    <property type="match status" value="1"/>
</dbReference>
<organism evidence="7 8">
    <name type="scientific">Helicobacter canis</name>
    <dbReference type="NCBI Taxonomy" id="29419"/>
    <lineage>
        <taxon>Bacteria</taxon>
        <taxon>Pseudomonadati</taxon>
        <taxon>Campylobacterota</taxon>
        <taxon>Epsilonproteobacteria</taxon>
        <taxon>Campylobacterales</taxon>
        <taxon>Helicobacteraceae</taxon>
        <taxon>Helicobacter</taxon>
    </lineage>
</organism>
<dbReference type="CDD" id="cd02037">
    <property type="entry name" value="Mrp_NBP35"/>
    <property type="match status" value="1"/>
</dbReference>
<dbReference type="AlphaFoldDB" id="A0A5M9QRR2"/>
<dbReference type="InterPro" id="IPR044304">
    <property type="entry name" value="NUBPL-like"/>
</dbReference>
<comment type="similarity">
    <text evidence="6">Belongs to the Mrp/NBP35 ATP-binding proteins family.</text>
</comment>
<keyword evidence="2 6" id="KW-0547">Nucleotide-binding</keyword>
<evidence type="ECO:0000313" key="8">
    <source>
        <dbReference type="Proteomes" id="UP000323707"/>
    </source>
</evidence>
<keyword evidence="3 6" id="KW-0067">ATP-binding</keyword>
<dbReference type="GO" id="GO:0046872">
    <property type="term" value="F:metal ion binding"/>
    <property type="evidence" value="ECO:0007669"/>
    <property type="project" value="UniProtKB-KW"/>
</dbReference>
<evidence type="ECO:0000313" key="7">
    <source>
        <dbReference type="EMBL" id="KAA8711018.1"/>
    </source>
</evidence>
<evidence type="ECO:0000256" key="2">
    <source>
        <dbReference type="ARBA" id="ARBA00022741"/>
    </source>
</evidence>
<evidence type="ECO:0000256" key="5">
    <source>
        <dbReference type="ARBA" id="ARBA00023014"/>
    </source>
</evidence>
<dbReference type="EMBL" id="VXKE01000005">
    <property type="protein sequence ID" value="KAA8711018.1"/>
    <property type="molecule type" value="Genomic_DNA"/>
</dbReference>
<dbReference type="GO" id="GO:0005524">
    <property type="term" value="F:ATP binding"/>
    <property type="evidence" value="ECO:0007669"/>
    <property type="project" value="UniProtKB-UniRule"/>
</dbReference>
<gene>
    <name evidence="7" type="ORF">F4V45_01880</name>
</gene>
<name>A0A5M9QRR2_9HELI</name>
<keyword evidence="4 6" id="KW-0408">Iron</keyword>
<dbReference type="InterPro" id="IPR027417">
    <property type="entry name" value="P-loop_NTPase"/>
</dbReference>
<dbReference type="HAMAP" id="MF_02040">
    <property type="entry name" value="Mrp_NBP35"/>
    <property type="match status" value="1"/>
</dbReference>
<dbReference type="Gene3D" id="3.30.300.130">
    <property type="entry name" value="Fe-S cluster assembly (FSCA)"/>
    <property type="match status" value="1"/>
</dbReference>
<dbReference type="InterPro" id="IPR033756">
    <property type="entry name" value="YlxH/NBP35"/>
</dbReference>
<evidence type="ECO:0000256" key="4">
    <source>
        <dbReference type="ARBA" id="ARBA00023004"/>
    </source>
</evidence>
<accession>A0A5M9QRR2</accession>
<dbReference type="InterPro" id="IPR034904">
    <property type="entry name" value="FSCA_dom_sf"/>
</dbReference>
<dbReference type="GO" id="GO:0140663">
    <property type="term" value="F:ATP-dependent FeS chaperone activity"/>
    <property type="evidence" value="ECO:0007669"/>
    <property type="project" value="InterPro"/>
</dbReference>
<protein>
    <recommendedName>
        <fullName evidence="6">Iron-sulfur cluster carrier protein</fullName>
    </recommendedName>
</protein>
<comment type="caution">
    <text evidence="7">The sequence shown here is derived from an EMBL/GenBank/DDBJ whole genome shotgun (WGS) entry which is preliminary data.</text>
</comment>
<feature type="binding site" evidence="6">
    <location>
        <begin position="103"/>
        <end position="110"/>
    </location>
    <ligand>
        <name>ATP</name>
        <dbReference type="ChEBI" id="CHEBI:30616"/>
    </ligand>
</feature>
<reference evidence="7 8" key="1">
    <citation type="submission" date="2019-09" db="EMBL/GenBank/DDBJ databases">
        <title>Draft genome sequence of various Type strains from the CCUG.</title>
        <authorList>
            <person name="Pineiro-Iglesias B."/>
            <person name="Tunovic T."/>
            <person name="Unosson C."/>
            <person name="Inganas E."/>
            <person name="Ohlen M."/>
            <person name="Cardew S."/>
            <person name="Jensie-Markopoulos S."/>
            <person name="Salva-Serra F."/>
            <person name="Jaen-Luchoro D."/>
            <person name="Karlsson R."/>
            <person name="Svensson-Stadler L."/>
            <person name="Chun J."/>
            <person name="Moore E."/>
        </authorList>
    </citation>
    <scope>NUCLEOTIDE SEQUENCE [LARGE SCALE GENOMIC DNA]</scope>
    <source>
        <strain evidence="7 8">CCUG 32756T</strain>
    </source>
</reference>
<evidence type="ECO:0000256" key="6">
    <source>
        <dbReference type="HAMAP-Rule" id="MF_02040"/>
    </source>
</evidence>
<dbReference type="PANTHER" id="PTHR42961:SF2">
    <property type="entry name" value="IRON-SULFUR PROTEIN NUBPL"/>
    <property type="match status" value="1"/>
</dbReference>
<evidence type="ECO:0000256" key="1">
    <source>
        <dbReference type="ARBA" id="ARBA00022723"/>
    </source>
</evidence>
<dbReference type="PROSITE" id="PS01215">
    <property type="entry name" value="MRP"/>
    <property type="match status" value="1"/>
</dbReference>
<dbReference type="GO" id="GO:0016226">
    <property type="term" value="P:iron-sulfur cluster assembly"/>
    <property type="evidence" value="ECO:0007669"/>
    <property type="project" value="InterPro"/>
</dbReference>
<dbReference type="InterPro" id="IPR000808">
    <property type="entry name" value="Mrp-like_CS"/>
</dbReference>
<keyword evidence="5 6" id="KW-0411">Iron-sulfur</keyword>
<dbReference type="FunFam" id="3.40.50.300:FF:001278">
    <property type="entry name" value="Iron-sulfur cluster carrier protein"/>
    <property type="match status" value="1"/>
</dbReference>
<dbReference type="SUPFAM" id="SSF52540">
    <property type="entry name" value="P-loop containing nucleoside triphosphate hydrolases"/>
    <property type="match status" value="1"/>
</dbReference>
<dbReference type="InterPro" id="IPR019591">
    <property type="entry name" value="Mrp/NBP35_ATP-bd"/>
</dbReference>
<dbReference type="PANTHER" id="PTHR42961">
    <property type="entry name" value="IRON-SULFUR PROTEIN NUBPL"/>
    <property type="match status" value="1"/>
</dbReference>